<dbReference type="EMBL" id="KB822697">
    <property type="protein sequence ID" value="ETI29438.1"/>
    <property type="molecule type" value="Genomic_DNA"/>
</dbReference>
<dbReference type="GeneID" id="19980384"/>
<dbReference type="RefSeq" id="XP_008723512.1">
    <property type="nucleotide sequence ID" value="XM_008725290.1"/>
</dbReference>
<dbReference type="HOGENOM" id="CLU_2277186_0_0_1"/>
<accession>V9DSZ1</accession>
<evidence type="ECO:0000313" key="1">
    <source>
        <dbReference type="EMBL" id="ETI29438.1"/>
    </source>
</evidence>
<dbReference type="VEuPathDB" id="FungiDB:G647_01891"/>
<reference evidence="1 2" key="1">
    <citation type="submission" date="2013-03" db="EMBL/GenBank/DDBJ databases">
        <title>The Genome Sequence of Cladophialophora carrionii CBS 160.54.</title>
        <authorList>
            <consortium name="The Broad Institute Genomics Platform"/>
            <person name="Cuomo C."/>
            <person name="de Hoog S."/>
            <person name="Gorbushina A."/>
            <person name="Walker B."/>
            <person name="Young S.K."/>
            <person name="Zeng Q."/>
            <person name="Gargeya S."/>
            <person name="Fitzgerald M."/>
            <person name="Haas B."/>
            <person name="Abouelleil A."/>
            <person name="Allen A.W."/>
            <person name="Alvarado L."/>
            <person name="Arachchi H.M."/>
            <person name="Berlin A.M."/>
            <person name="Chapman S.B."/>
            <person name="Gainer-Dewar J."/>
            <person name="Goldberg J."/>
            <person name="Griggs A."/>
            <person name="Gujja S."/>
            <person name="Hansen M."/>
            <person name="Howarth C."/>
            <person name="Imamovic A."/>
            <person name="Ireland A."/>
            <person name="Larimer J."/>
            <person name="McCowan C."/>
            <person name="Murphy C."/>
            <person name="Pearson M."/>
            <person name="Poon T.W."/>
            <person name="Priest M."/>
            <person name="Roberts A."/>
            <person name="Saif S."/>
            <person name="Shea T."/>
            <person name="Sisk P."/>
            <person name="Sykes S."/>
            <person name="Wortman J."/>
            <person name="Nusbaum C."/>
            <person name="Birren B."/>
        </authorList>
    </citation>
    <scope>NUCLEOTIDE SEQUENCE [LARGE SCALE GENOMIC DNA]</scope>
    <source>
        <strain evidence="1 2">CBS 160.54</strain>
    </source>
</reference>
<organism evidence="1 2">
    <name type="scientific">Cladophialophora carrionii CBS 160.54</name>
    <dbReference type="NCBI Taxonomy" id="1279043"/>
    <lineage>
        <taxon>Eukaryota</taxon>
        <taxon>Fungi</taxon>
        <taxon>Dikarya</taxon>
        <taxon>Ascomycota</taxon>
        <taxon>Pezizomycotina</taxon>
        <taxon>Eurotiomycetes</taxon>
        <taxon>Chaetothyriomycetidae</taxon>
        <taxon>Chaetothyriales</taxon>
        <taxon>Herpotrichiellaceae</taxon>
        <taxon>Cladophialophora</taxon>
    </lineage>
</organism>
<name>V9DSZ1_9EURO</name>
<evidence type="ECO:0000313" key="2">
    <source>
        <dbReference type="Proteomes" id="UP000030678"/>
    </source>
</evidence>
<gene>
    <name evidence="1" type="ORF">G647_01891</name>
</gene>
<proteinExistence type="predicted"/>
<dbReference type="Proteomes" id="UP000030678">
    <property type="component" value="Unassembled WGS sequence"/>
</dbReference>
<protein>
    <submittedName>
        <fullName evidence="1">Uncharacterized protein</fullName>
    </submittedName>
</protein>
<sequence>MAIVKAVLFRELKFQATRDNFMRLKGTNVASFALFVKELSVLPSLYSATLSYPDFEKIQLNIADYHQQLENSEGNAVPEIELFREYLLENSPWKSLRDKRRG</sequence>
<dbReference type="AlphaFoldDB" id="V9DSZ1"/>